<dbReference type="Proteomes" id="UP000221538">
    <property type="component" value="Unassembled WGS sequence"/>
</dbReference>
<sequence length="533" mass="57402">MTKAHEEVEADYVIVGGGSAGCVLANRLSEDPANTVVLVEAGGEARAFVAQIPAGYARLVGNKRFDWLYGAEPDPTTGGRVQYWSAGRLLGGGSSINGQVYIRGTAADYDHWRDQGAMGWSYKDVLPYLRQIENWSGEPDPARGNSGPIGATLMREHHPSSHVFLNACRDMGLPTIYDYNRGQLEGAYLTQVSQRDGWRCSAEKGYLRPARSRPNLQVLTDSHADRIETENGRAIAVLVTRGDRTIRVKAHREVIVSAGTLGSPALLLRSGIGTAAAMRDAGISPVHDLAGVGRNFQEHPTVGIHKFVNISTLSSAVSPIDVMGYALKFLFKRSGPLTASIVHAMGLARTREGLEEPDIQLAFVPLSFDIQPDGRILMPKQPALNITASICHPKSRGVVTLKPDGSPRIRHRFYDDPGDMETLIGGAKFIERLFATPSFLRIVTGPRIPDATPSTDAAWEAYIRATSGIAYHPVGTCKMGTDSEAVVDPSLKVIGMAGLRVADASIMPRIISVNTNATAMMIGEKAADLIRAG</sequence>
<dbReference type="EC" id="1.1.99.1" evidence="9"/>
<evidence type="ECO:0000256" key="5">
    <source>
        <dbReference type="PIRSR" id="PIRSR000137-2"/>
    </source>
</evidence>
<dbReference type="PROSITE" id="PS00624">
    <property type="entry name" value="GMC_OXRED_2"/>
    <property type="match status" value="1"/>
</dbReference>
<dbReference type="PANTHER" id="PTHR11552">
    <property type="entry name" value="GLUCOSE-METHANOL-CHOLINE GMC OXIDOREDUCTASE"/>
    <property type="match status" value="1"/>
</dbReference>
<evidence type="ECO:0000313" key="10">
    <source>
        <dbReference type="Proteomes" id="UP000221538"/>
    </source>
</evidence>
<dbReference type="PROSITE" id="PS51257">
    <property type="entry name" value="PROKAR_LIPOPROTEIN"/>
    <property type="match status" value="1"/>
</dbReference>
<dbReference type="PANTHER" id="PTHR11552:SF147">
    <property type="entry name" value="CHOLINE DEHYDROGENASE, MITOCHONDRIAL"/>
    <property type="match status" value="1"/>
</dbReference>
<dbReference type="SUPFAM" id="SSF54373">
    <property type="entry name" value="FAD-linked reductases, C-terminal domain"/>
    <property type="match status" value="1"/>
</dbReference>
<keyword evidence="4 5" id="KW-0274">FAD</keyword>
<evidence type="ECO:0000256" key="2">
    <source>
        <dbReference type="ARBA" id="ARBA00010790"/>
    </source>
</evidence>
<evidence type="ECO:0000256" key="6">
    <source>
        <dbReference type="RuleBase" id="RU003968"/>
    </source>
</evidence>
<evidence type="ECO:0000313" key="9">
    <source>
        <dbReference type="EMBL" id="GAY22159.1"/>
    </source>
</evidence>
<dbReference type="Gene3D" id="3.50.50.60">
    <property type="entry name" value="FAD/NAD(P)-binding domain"/>
    <property type="match status" value="1"/>
</dbReference>
<dbReference type="InterPro" id="IPR036188">
    <property type="entry name" value="FAD/NAD-bd_sf"/>
</dbReference>
<dbReference type="Gene3D" id="3.30.560.10">
    <property type="entry name" value="Glucose Oxidase, domain 3"/>
    <property type="match status" value="1"/>
</dbReference>
<proteinExistence type="inferred from homology"/>
<dbReference type="AlphaFoldDB" id="A0A292ZH40"/>
<dbReference type="SUPFAM" id="SSF51905">
    <property type="entry name" value="FAD/NAD(P)-binding domain"/>
    <property type="match status" value="1"/>
</dbReference>
<dbReference type="InterPro" id="IPR012132">
    <property type="entry name" value="GMC_OxRdtase"/>
</dbReference>
<evidence type="ECO:0000256" key="1">
    <source>
        <dbReference type="ARBA" id="ARBA00001974"/>
    </source>
</evidence>
<evidence type="ECO:0000259" key="8">
    <source>
        <dbReference type="PROSITE" id="PS00624"/>
    </source>
</evidence>
<accession>A0A292ZH40</accession>
<dbReference type="GO" id="GO:0050660">
    <property type="term" value="F:flavin adenine dinucleotide binding"/>
    <property type="evidence" value="ECO:0007669"/>
    <property type="project" value="InterPro"/>
</dbReference>
<feature type="domain" description="Glucose-methanol-choline oxidoreductase N-terminal" evidence="8">
    <location>
        <begin position="259"/>
        <end position="273"/>
    </location>
</feature>
<comment type="similarity">
    <text evidence="2 6">Belongs to the GMC oxidoreductase family.</text>
</comment>
<reference evidence="9 10" key="1">
    <citation type="journal article" date="2013" name="Biodegradation">
        <title>Occurrence of 4-tert-butylphenol (4-t-BP) biodegradation in an aquatic sample caused by the presence of Spirodela polyrrhiza and isolation of a 4-t-BP-utilizing bacterium.</title>
        <authorList>
            <person name="Ogata Y."/>
            <person name="Toyama T."/>
            <person name="Yu N."/>
            <person name="Wang X."/>
            <person name="Sei K."/>
            <person name="Ike M."/>
        </authorList>
    </citation>
    <scope>NUCLEOTIDE SEQUENCE [LARGE SCALE GENOMIC DNA]</scope>
    <source>
        <strain evidence="9 10">OMI</strain>
    </source>
</reference>
<organism evidence="9 10">
    <name type="scientific">Sphingobium fuliginis (strain ATCC 27551)</name>
    <dbReference type="NCBI Taxonomy" id="336203"/>
    <lineage>
        <taxon>Bacteria</taxon>
        <taxon>Pseudomonadati</taxon>
        <taxon>Pseudomonadota</taxon>
        <taxon>Alphaproteobacteria</taxon>
        <taxon>Sphingomonadales</taxon>
        <taxon>Sphingomonadaceae</taxon>
        <taxon>Sphingobium</taxon>
    </lineage>
</organism>
<dbReference type="GO" id="GO:0008812">
    <property type="term" value="F:choline dehydrogenase activity"/>
    <property type="evidence" value="ECO:0007669"/>
    <property type="project" value="UniProtKB-EC"/>
</dbReference>
<dbReference type="PROSITE" id="PS00623">
    <property type="entry name" value="GMC_OXRED_1"/>
    <property type="match status" value="1"/>
</dbReference>
<gene>
    <name evidence="9" type="ORF">SFOMI_2714</name>
</gene>
<dbReference type="InterPro" id="IPR007867">
    <property type="entry name" value="GMC_OxRtase_C"/>
</dbReference>
<evidence type="ECO:0000259" key="7">
    <source>
        <dbReference type="PROSITE" id="PS00623"/>
    </source>
</evidence>
<evidence type="ECO:0000256" key="4">
    <source>
        <dbReference type="ARBA" id="ARBA00022827"/>
    </source>
</evidence>
<keyword evidence="9" id="KW-0560">Oxidoreductase</keyword>
<protein>
    <submittedName>
        <fullName evidence="9">Choline dehydrogenase</fullName>
        <ecNumber evidence="9">1.1.99.1</ecNumber>
    </submittedName>
</protein>
<feature type="binding site" evidence="5">
    <location>
        <begin position="97"/>
        <end position="100"/>
    </location>
    <ligand>
        <name>FAD</name>
        <dbReference type="ChEBI" id="CHEBI:57692"/>
    </ligand>
</feature>
<dbReference type="PIRSF" id="PIRSF000137">
    <property type="entry name" value="Alcohol_oxidase"/>
    <property type="match status" value="1"/>
</dbReference>
<comment type="caution">
    <text evidence="9">The sequence shown here is derived from an EMBL/GenBank/DDBJ whole genome shotgun (WGS) entry which is preliminary data.</text>
</comment>
<reference evidence="9 10" key="2">
    <citation type="journal article" date="2013" name="Environ. Sci. Technol.">
        <title>The 4-tert-butylphenol-utilizing bacterium Sphingobium fuliginis OMI can degrade bisphenols via phenolic ring hydroxylation and meta-cleavage pathway.</title>
        <authorList>
            <person name="Ogata Y."/>
            <person name="Goda S."/>
            <person name="Toyama T."/>
            <person name="Sei K."/>
            <person name="Ike M."/>
        </authorList>
    </citation>
    <scope>NUCLEOTIDE SEQUENCE [LARGE SCALE GENOMIC DNA]</scope>
    <source>
        <strain evidence="9 10">OMI</strain>
    </source>
</reference>
<feature type="domain" description="Glucose-methanol-choline oxidoreductase N-terminal" evidence="7">
    <location>
        <begin position="87"/>
        <end position="110"/>
    </location>
</feature>
<dbReference type="EMBL" id="BEWI01000032">
    <property type="protein sequence ID" value="GAY22159.1"/>
    <property type="molecule type" value="Genomic_DNA"/>
</dbReference>
<evidence type="ECO:0000256" key="3">
    <source>
        <dbReference type="ARBA" id="ARBA00022630"/>
    </source>
</evidence>
<name>A0A292ZH40_SPHSA</name>
<dbReference type="Pfam" id="PF00732">
    <property type="entry name" value="GMC_oxred_N"/>
    <property type="match status" value="1"/>
</dbReference>
<dbReference type="Pfam" id="PF05199">
    <property type="entry name" value="GMC_oxred_C"/>
    <property type="match status" value="1"/>
</dbReference>
<comment type="cofactor">
    <cofactor evidence="1 5">
        <name>FAD</name>
        <dbReference type="ChEBI" id="CHEBI:57692"/>
    </cofactor>
</comment>
<keyword evidence="3 6" id="KW-0285">Flavoprotein</keyword>
<dbReference type="InterPro" id="IPR000172">
    <property type="entry name" value="GMC_OxRdtase_N"/>
</dbReference>
<dbReference type="RefSeq" id="WP_099186057.1">
    <property type="nucleotide sequence ID" value="NZ_BEWI01000032.1"/>
</dbReference>